<dbReference type="AlphaFoldDB" id="A0A6N7KXN5"/>
<dbReference type="CDD" id="cd07971">
    <property type="entry name" value="OBF_DNA_ligase_LigD"/>
    <property type="match status" value="1"/>
</dbReference>
<reference evidence="4 5" key="1">
    <citation type="submission" date="2019-09" db="EMBL/GenBank/DDBJ databases">
        <title>Genome Sequences of Streptomyces kaniharaensis ATCC 21070.</title>
        <authorList>
            <person name="Zhu W."/>
            <person name="De Crecy-Lagard V."/>
            <person name="Richards N.G."/>
        </authorList>
    </citation>
    <scope>NUCLEOTIDE SEQUENCE [LARGE SCALE GENOMIC DNA]</scope>
    <source>
        <strain evidence="4 5">SF-557</strain>
    </source>
</reference>
<dbReference type="SUPFAM" id="SSF50249">
    <property type="entry name" value="Nucleic acid-binding proteins"/>
    <property type="match status" value="1"/>
</dbReference>
<keyword evidence="5" id="KW-1185">Reference proteome</keyword>
<protein>
    <recommendedName>
        <fullName evidence="1">DNA ligase (ATP)</fullName>
        <ecNumber evidence="1">6.5.1.1</ecNumber>
    </recommendedName>
</protein>
<dbReference type="GO" id="GO:0003910">
    <property type="term" value="F:DNA ligase (ATP) activity"/>
    <property type="evidence" value="ECO:0007669"/>
    <property type="project" value="UniProtKB-EC"/>
</dbReference>
<evidence type="ECO:0000313" key="4">
    <source>
        <dbReference type="EMBL" id="MQS16300.1"/>
    </source>
</evidence>
<feature type="region of interest" description="Disordered" evidence="2">
    <location>
        <begin position="1"/>
        <end position="31"/>
    </location>
</feature>
<dbReference type="OrthoDB" id="3733803at2"/>
<dbReference type="GO" id="GO:0006281">
    <property type="term" value="P:DNA repair"/>
    <property type="evidence" value="ECO:0007669"/>
    <property type="project" value="InterPro"/>
</dbReference>
<evidence type="ECO:0000256" key="2">
    <source>
        <dbReference type="SAM" id="MobiDB-lite"/>
    </source>
</evidence>
<dbReference type="EMBL" id="WBOF01000002">
    <property type="protein sequence ID" value="MQS16300.1"/>
    <property type="molecule type" value="Genomic_DNA"/>
</dbReference>
<dbReference type="Pfam" id="PF04679">
    <property type="entry name" value="DNA_ligase_A_C"/>
    <property type="match status" value="1"/>
</dbReference>
<dbReference type="InterPro" id="IPR012309">
    <property type="entry name" value="DNA_ligase_ATP-dep_C"/>
</dbReference>
<evidence type="ECO:0000313" key="5">
    <source>
        <dbReference type="Proteomes" id="UP000450000"/>
    </source>
</evidence>
<evidence type="ECO:0000256" key="1">
    <source>
        <dbReference type="ARBA" id="ARBA00012727"/>
    </source>
</evidence>
<comment type="caution">
    <text evidence="4">The sequence shown here is derived from an EMBL/GenBank/DDBJ whole genome shotgun (WGS) entry which is preliminary data.</text>
</comment>
<evidence type="ECO:0000259" key="3">
    <source>
        <dbReference type="Pfam" id="PF04679"/>
    </source>
</evidence>
<organism evidence="4 5">
    <name type="scientific">Streptomyces kaniharaensis</name>
    <dbReference type="NCBI Taxonomy" id="212423"/>
    <lineage>
        <taxon>Bacteria</taxon>
        <taxon>Bacillati</taxon>
        <taxon>Actinomycetota</taxon>
        <taxon>Actinomycetes</taxon>
        <taxon>Kitasatosporales</taxon>
        <taxon>Streptomycetaceae</taxon>
        <taxon>Streptomyces</taxon>
    </lineage>
</organism>
<name>A0A6N7KXN5_9ACTN</name>
<dbReference type="Proteomes" id="UP000450000">
    <property type="component" value="Unassembled WGS sequence"/>
</dbReference>
<dbReference type="GO" id="GO:0006310">
    <property type="term" value="P:DNA recombination"/>
    <property type="evidence" value="ECO:0007669"/>
    <property type="project" value="InterPro"/>
</dbReference>
<gene>
    <name evidence="4" type="ORF">F7Q99_29810</name>
</gene>
<feature type="domain" description="DNA ligase ATP-dependent C-terminal" evidence="3">
    <location>
        <begin position="51"/>
        <end position="145"/>
    </location>
</feature>
<dbReference type="Gene3D" id="2.40.50.140">
    <property type="entry name" value="Nucleic acid-binding proteins"/>
    <property type="match status" value="1"/>
</dbReference>
<sequence length="146" mass="15025">MDAGAPAGGRDRQARGLPVPTGHALPGLDQDQAPASADVVIGGWLPGGPRNATVRAVLVGVPAEGGRLLFVGSVGSGFAGPERRALAAALRRIASPVSPFTAGVGLGLPRGTEVRFTRPELHAEVEFLELTDAGRLRQPVWRGLRG</sequence>
<dbReference type="EC" id="6.5.1.1" evidence="1"/>
<dbReference type="InterPro" id="IPR012340">
    <property type="entry name" value="NA-bd_OB-fold"/>
</dbReference>
<accession>A0A6N7KXN5</accession>
<proteinExistence type="predicted"/>